<keyword evidence="4" id="KW-1185">Reference proteome</keyword>
<dbReference type="InterPro" id="IPR008906">
    <property type="entry name" value="HATC_C_dom"/>
</dbReference>
<evidence type="ECO:0000313" key="4">
    <source>
        <dbReference type="Proteomes" id="UP000605970"/>
    </source>
</evidence>
<dbReference type="InterPro" id="IPR012337">
    <property type="entry name" value="RNaseH-like_sf"/>
</dbReference>
<dbReference type="Proteomes" id="UP000605970">
    <property type="component" value="Unassembled WGS sequence"/>
</dbReference>
<feature type="region of interest" description="Disordered" evidence="1">
    <location>
        <begin position="267"/>
        <end position="287"/>
    </location>
</feature>
<dbReference type="GO" id="GO:0046983">
    <property type="term" value="F:protein dimerization activity"/>
    <property type="evidence" value="ECO:0007669"/>
    <property type="project" value="InterPro"/>
</dbReference>
<feature type="domain" description="HAT C-terminal dimerisation" evidence="2">
    <location>
        <begin position="178"/>
        <end position="254"/>
    </location>
</feature>
<dbReference type="EMBL" id="JABEBT010000039">
    <property type="protein sequence ID" value="KAF7635668.1"/>
    <property type="molecule type" value="Genomic_DNA"/>
</dbReference>
<comment type="caution">
    <text evidence="3">The sequence shown here is derived from an EMBL/GenBank/DDBJ whole genome shotgun (WGS) entry which is preliminary data.</text>
</comment>
<accession>A0A8S9ZPY3</accession>
<gene>
    <name evidence="3" type="ORF">Mgra_00004909</name>
</gene>
<reference evidence="3" key="1">
    <citation type="journal article" date="2020" name="Ecol. Evol.">
        <title>Genome structure and content of the rice root-knot nematode (Meloidogyne graminicola).</title>
        <authorList>
            <person name="Phan N.T."/>
            <person name="Danchin E.G.J."/>
            <person name="Klopp C."/>
            <person name="Perfus-Barbeoch L."/>
            <person name="Kozlowski D.K."/>
            <person name="Koutsovoulos G.D."/>
            <person name="Lopez-Roques C."/>
            <person name="Bouchez O."/>
            <person name="Zahm M."/>
            <person name="Besnard G."/>
            <person name="Bellafiore S."/>
        </authorList>
    </citation>
    <scope>NUCLEOTIDE SEQUENCE</scope>
    <source>
        <strain evidence="3">VN-18</strain>
    </source>
</reference>
<dbReference type="AlphaFoldDB" id="A0A8S9ZPY3"/>
<dbReference type="PANTHER" id="PTHR23272:SF161">
    <property type="entry name" value="ZINC FINGER BED DOMAIN-CONTAINING PROTEIN RICESLEEPER 1-LIKE"/>
    <property type="match status" value="1"/>
</dbReference>
<dbReference type="Pfam" id="PF05699">
    <property type="entry name" value="Dimer_Tnp_hAT"/>
    <property type="match status" value="1"/>
</dbReference>
<evidence type="ECO:0000256" key="1">
    <source>
        <dbReference type="SAM" id="MobiDB-lite"/>
    </source>
</evidence>
<evidence type="ECO:0000313" key="3">
    <source>
        <dbReference type="EMBL" id="KAF7635668.1"/>
    </source>
</evidence>
<dbReference type="OrthoDB" id="10264585at2759"/>
<dbReference type="PANTHER" id="PTHR23272">
    <property type="entry name" value="BED FINGER-RELATED"/>
    <property type="match status" value="1"/>
</dbReference>
<evidence type="ECO:0000259" key="2">
    <source>
        <dbReference type="Pfam" id="PF05699"/>
    </source>
</evidence>
<sequence length="287" mass="32623">MLRHVCPILQIFDVETKRFSKEKSTASSVLPTLKRIRDFLGSEKSIPKSLESFVKCLIDSINVRVKKLVDNKILRMSTLLDPRYAYDEKIFSKAHWPIIEEELIAFAGKFNLINEVEAEDVEAMSLDELDEMIEESELNDIWKQPKSPGGVSVPSTLSGELQATLTTKIQIQLATYKVIETRPDIQSDVFNWWKVHGPQFPDLVIVARKLHSIPATSVSSERLFSKAGLIFANKLRNRLSGTMLETILVVKANMDKIPLAPSIEADLDDEEYPTEELEEDNEDNIDY</sequence>
<name>A0A8S9ZPY3_9BILA</name>
<organism evidence="3 4">
    <name type="scientific">Meloidogyne graminicola</name>
    <dbReference type="NCBI Taxonomy" id="189291"/>
    <lineage>
        <taxon>Eukaryota</taxon>
        <taxon>Metazoa</taxon>
        <taxon>Ecdysozoa</taxon>
        <taxon>Nematoda</taxon>
        <taxon>Chromadorea</taxon>
        <taxon>Rhabditida</taxon>
        <taxon>Tylenchina</taxon>
        <taxon>Tylenchomorpha</taxon>
        <taxon>Tylenchoidea</taxon>
        <taxon>Meloidogynidae</taxon>
        <taxon>Meloidogyninae</taxon>
        <taxon>Meloidogyne</taxon>
    </lineage>
</organism>
<proteinExistence type="predicted"/>
<protein>
    <submittedName>
        <fullName evidence="3">Dimer_Tnp_hAT domain-containing protein</fullName>
    </submittedName>
</protein>
<dbReference type="SUPFAM" id="SSF53098">
    <property type="entry name" value="Ribonuclease H-like"/>
    <property type="match status" value="1"/>
</dbReference>